<feature type="transmembrane region" description="Helical" evidence="1">
    <location>
        <begin position="29"/>
        <end position="49"/>
    </location>
</feature>
<keyword evidence="1" id="KW-0472">Membrane</keyword>
<dbReference type="PANTHER" id="PTHR35043">
    <property type="entry name" value="TRANSCRIPTION FACTOR DOMAIN-CONTAINING PROTEIN"/>
    <property type="match status" value="1"/>
</dbReference>
<dbReference type="PANTHER" id="PTHR35043:SF7">
    <property type="entry name" value="TRANSCRIPTION FACTOR DOMAIN-CONTAINING PROTEIN"/>
    <property type="match status" value="1"/>
</dbReference>
<dbReference type="AlphaFoldDB" id="A0AAN6V3Z3"/>
<feature type="transmembrane region" description="Helical" evidence="1">
    <location>
        <begin position="431"/>
        <end position="451"/>
    </location>
</feature>
<reference evidence="2" key="2">
    <citation type="submission" date="2023-05" db="EMBL/GenBank/DDBJ databases">
        <authorList>
            <consortium name="Lawrence Berkeley National Laboratory"/>
            <person name="Steindorff A."/>
            <person name="Hensen N."/>
            <person name="Bonometti L."/>
            <person name="Westerberg I."/>
            <person name="Brannstrom I.O."/>
            <person name="Guillou S."/>
            <person name="Cros-Aarteil S."/>
            <person name="Calhoun S."/>
            <person name="Haridas S."/>
            <person name="Kuo A."/>
            <person name="Mondo S."/>
            <person name="Pangilinan J."/>
            <person name="Riley R."/>
            <person name="Labutti K."/>
            <person name="Andreopoulos B."/>
            <person name="Lipzen A."/>
            <person name="Chen C."/>
            <person name="Yanf M."/>
            <person name="Daum C."/>
            <person name="Ng V."/>
            <person name="Clum A."/>
            <person name="Ohm R."/>
            <person name="Martin F."/>
            <person name="Silar P."/>
            <person name="Natvig D."/>
            <person name="Lalanne C."/>
            <person name="Gautier V."/>
            <person name="Ament-Velasquez S.L."/>
            <person name="Kruys A."/>
            <person name="Hutchinson M.I."/>
            <person name="Powell A.J."/>
            <person name="Barry K."/>
            <person name="Miller A.N."/>
            <person name="Grigoriev I.V."/>
            <person name="Debuchy R."/>
            <person name="Gladieux P."/>
            <person name="Thoren M.H."/>
            <person name="Johannesson H."/>
        </authorList>
    </citation>
    <scope>NUCLEOTIDE SEQUENCE</scope>
    <source>
        <strain evidence="2">CBS 141.50</strain>
    </source>
</reference>
<protein>
    <submittedName>
        <fullName evidence="2">Uncharacterized protein</fullName>
    </submittedName>
</protein>
<sequence length="557" mass="62905">MNNFQPRCTLPDSTPVFVKGPDVRSTLDIVWSSVAIILLCTWSILHLNVPPQVRPLPPPKSTWETCRRAFWEAWYPFSRKVKWMLLTLIVPENIFGVALAEFWTSWQCTKQIQAFQEHEEKLADEIEWTRTHTLYANMGGFVLKFPPKLVESAIRDPREWTGDHFLWQMIHEGRAGHSHLGPFDWDAHLTHYELARTWIEYNDPDGARPEYVPPLPPLSEESQRQQAQVKRGHGISGGPAIRRHAARAFQGDAWTLTAAQMLVARRVGIIDRFPDVTAADIDDKNKGDSVAKILALGQVVWLVVQLIARAKVSADAAANPPDSNDPRPHDRAVSPLEITALAYAVCSFFTYLLLWGRPQDVRRPTVFHAVRSPTYEEFEALLRVAPRIHGMINEEHQFRSYALPTSTVSSYEGQRGRPGGKTATWWSDGDLVMPGLMGGLTVFGGLHLIAWEFAFQGEKTQTLWRVLSLAITAFPPVVLVAYKSLNWLTFKLESTKSGLGEACMGVTAMLLWLVIGIFVCFFPLIRLGLLVEAFWSTYYLPPSAYLSTWANEMPYVG</sequence>
<name>A0AAN6V3Z3_9PEZI</name>
<keyword evidence="1" id="KW-1133">Transmembrane helix</keyword>
<evidence type="ECO:0000313" key="2">
    <source>
        <dbReference type="EMBL" id="KAK4143996.1"/>
    </source>
</evidence>
<organism evidence="2 3">
    <name type="scientific">Dichotomopilus funicola</name>
    <dbReference type="NCBI Taxonomy" id="1934379"/>
    <lineage>
        <taxon>Eukaryota</taxon>
        <taxon>Fungi</taxon>
        <taxon>Dikarya</taxon>
        <taxon>Ascomycota</taxon>
        <taxon>Pezizomycotina</taxon>
        <taxon>Sordariomycetes</taxon>
        <taxon>Sordariomycetidae</taxon>
        <taxon>Sordariales</taxon>
        <taxon>Chaetomiaceae</taxon>
        <taxon>Dichotomopilus</taxon>
    </lineage>
</organism>
<feature type="transmembrane region" description="Helical" evidence="1">
    <location>
        <begin position="83"/>
        <end position="103"/>
    </location>
</feature>
<feature type="transmembrane region" description="Helical" evidence="1">
    <location>
        <begin position="463"/>
        <end position="482"/>
    </location>
</feature>
<dbReference type="Proteomes" id="UP001302676">
    <property type="component" value="Unassembled WGS sequence"/>
</dbReference>
<dbReference type="RefSeq" id="XP_062637367.1">
    <property type="nucleotide sequence ID" value="XM_062780610.1"/>
</dbReference>
<keyword evidence="3" id="KW-1185">Reference proteome</keyword>
<gene>
    <name evidence="2" type="ORF">C8A04DRAFT_28342</name>
</gene>
<reference evidence="2" key="1">
    <citation type="journal article" date="2023" name="Mol. Phylogenet. Evol.">
        <title>Genome-scale phylogeny and comparative genomics of the fungal order Sordariales.</title>
        <authorList>
            <person name="Hensen N."/>
            <person name="Bonometti L."/>
            <person name="Westerberg I."/>
            <person name="Brannstrom I.O."/>
            <person name="Guillou S."/>
            <person name="Cros-Aarteil S."/>
            <person name="Calhoun S."/>
            <person name="Haridas S."/>
            <person name="Kuo A."/>
            <person name="Mondo S."/>
            <person name="Pangilinan J."/>
            <person name="Riley R."/>
            <person name="LaButti K."/>
            <person name="Andreopoulos B."/>
            <person name="Lipzen A."/>
            <person name="Chen C."/>
            <person name="Yan M."/>
            <person name="Daum C."/>
            <person name="Ng V."/>
            <person name="Clum A."/>
            <person name="Steindorff A."/>
            <person name="Ohm R.A."/>
            <person name="Martin F."/>
            <person name="Silar P."/>
            <person name="Natvig D.O."/>
            <person name="Lalanne C."/>
            <person name="Gautier V."/>
            <person name="Ament-Velasquez S.L."/>
            <person name="Kruys A."/>
            <person name="Hutchinson M.I."/>
            <person name="Powell A.J."/>
            <person name="Barry K."/>
            <person name="Miller A.N."/>
            <person name="Grigoriev I.V."/>
            <person name="Debuchy R."/>
            <person name="Gladieux P."/>
            <person name="Hiltunen Thoren M."/>
            <person name="Johannesson H."/>
        </authorList>
    </citation>
    <scope>NUCLEOTIDE SEQUENCE</scope>
    <source>
        <strain evidence="2">CBS 141.50</strain>
    </source>
</reference>
<evidence type="ECO:0000256" key="1">
    <source>
        <dbReference type="SAM" id="Phobius"/>
    </source>
</evidence>
<proteinExistence type="predicted"/>
<dbReference type="GeneID" id="87817223"/>
<keyword evidence="1" id="KW-0812">Transmembrane</keyword>
<comment type="caution">
    <text evidence="2">The sequence shown here is derived from an EMBL/GenBank/DDBJ whole genome shotgun (WGS) entry which is preliminary data.</text>
</comment>
<dbReference type="EMBL" id="MU853581">
    <property type="protein sequence ID" value="KAK4143996.1"/>
    <property type="molecule type" value="Genomic_DNA"/>
</dbReference>
<feature type="transmembrane region" description="Helical" evidence="1">
    <location>
        <begin position="502"/>
        <end position="525"/>
    </location>
</feature>
<feature type="transmembrane region" description="Helical" evidence="1">
    <location>
        <begin position="332"/>
        <end position="354"/>
    </location>
</feature>
<evidence type="ECO:0000313" key="3">
    <source>
        <dbReference type="Proteomes" id="UP001302676"/>
    </source>
</evidence>
<accession>A0AAN6V3Z3</accession>